<feature type="binding site" evidence="4">
    <location>
        <position position="68"/>
    </location>
    <ligand>
        <name>Mg(2+)</name>
        <dbReference type="ChEBI" id="CHEBI:18420"/>
        <label>1</label>
        <note>catalytic</note>
    </ligand>
</feature>
<dbReference type="PANTHER" id="PTHR20854">
    <property type="entry name" value="INOSITOL MONOPHOSPHATASE"/>
    <property type="match status" value="1"/>
</dbReference>
<dbReference type="Pfam" id="PF00459">
    <property type="entry name" value="Inositol_P"/>
    <property type="match status" value="1"/>
</dbReference>
<dbReference type="Gene3D" id="3.40.190.80">
    <property type="match status" value="1"/>
</dbReference>
<dbReference type="EMBL" id="JACHVC010000012">
    <property type="protein sequence ID" value="MBC2606879.1"/>
    <property type="molecule type" value="Genomic_DNA"/>
</dbReference>
<dbReference type="SUPFAM" id="SSF56655">
    <property type="entry name" value="Carbohydrate phosphatase"/>
    <property type="match status" value="1"/>
</dbReference>
<reference evidence="5 6" key="1">
    <citation type="submission" date="2020-07" db="EMBL/GenBank/DDBJ databases">
        <authorList>
            <person name="Feng X."/>
        </authorList>
    </citation>
    <scope>NUCLEOTIDE SEQUENCE [LARGE SCALE GENOMIC DNA]</scope>
    <source>
        <strain evidence="5 6">JCM23202</strain>
    </source>
</reference>
<comment type="cofactor">
    <cofactor evidence="4">
        <name>Mg(2+)</name>
        <dbReference type="ChEBI" id="CHEBI:18420"/>
    </cofactor>
</comment>
<dbReference type="AlphaFoldDB" id="A0A7X1B7K0"/>
<feature type="binding site" evidence="4">
    <location>
        <position position="86"/>
    </location>
    <ligand>
        <name>Mg(2+)</name>
        <dbReference type="ChEBI" id="CHEBI:18420"/>
        <label>1</label>
        <note>catalytic</note>
    </ligand>
</feature>
<accession>A0A7X1B7K0</accession>
<dbReference type="GO" id="GO:0007165">
    <property type="term" value="P:signal transduction"/>
    <property type="evidence" value="ECO:0007669"/>
    <property type="project" value="TreeGrafter"/>
</dbReference>
<sequence>MQFEEFDAFTGKLCKETERIIMDYFESPDLEVLSKSDDTPVTAADRKAEQMIRTAIETVYPEHGIMGEEFGETNQDAEYQWVVDPIDGTKTFTAGSPLFGTMIALLKDGEPLFGSINYPAVHKRLSGDNERAFCNRKPIASRTGIALSDAIVLTTDVQSVAEFQSGPNFEDLLAKTRFCRTWGDCFGYFLVATGKADIMLDPIMNPWDIMALVPILRGAKAGISDWFGDNPAKGESCLAANADLHEAVVQILNK</sequence>
<dbReference type="GO" id="GO:0046872">
    <property type="term" value="F:metal ion binding"/>
    <property type="evidence" value="ECO:0007669"/>
    <property type="project" value="UniProtKB-KW"/>
</dbReference>
<keyword evidence="1 4" id="KW-0479">Metal-binding</keyword>
<evidence type="ECO:0000313" key="5">
    <source>
        <dbReference type="EMBL" id="MBC2606879.1"/>
    </source>
</evidence>
<evidence type="ECO:0000313" key="6">
    <source>
        <dbReference type="Proteomes" id="UP000526501"/>
    </source>
</evidence>
<dbReference type="Proteomes" id="UP000526501">
    <property type="component" value="Unassembled WGS sequence"/>
</dbReference>
<dbReference type="PANTHER" id="PTHR20854:SF4">
    <property type="entry name" value="INOSITOL-1-MONOPHOSPHATASE-RELATED"/>
    <property type="match status" value="1"/>
</dbReference>
<name>A0A7X1B7K0_9BACT</name>
<protein>
    <submittedName>
        <fullName evidence="5">Histidinol-phosphatase</fullName>
    </submittedName>
</protein>
<feature type="binding site" evidence="4">
    <location>
        <position position="84"/>
    </location>
    <ligand>
        <name>Mg(2+)</name>
        <dbReference type="ChEBI" id="CHEBI:18420"/>
        <label>1</label>
        <note>catalytic</note>
    </ligand>
</feature>
<proteinExistence type="predicted"/>
<keyword evidence="2" id="KW-0378">Hydrolase</keyword>
<dbReference type="InterPro" id="IPR000760">
    <property type="entry name" value="Inositol_monophosphatase-like"/>
</dbReference>
<dbReference type="Gene3D" id="3.30.540.10">
    <property type="entry name" value="Fructose-1,6-Bisphosphatase, subunit A, domain 1"/>
    <property type="match status" value="1"/>
</dbReference>
<evidence type="ECO:0000256" key="2">
    <source>
        <dbReference type="ARBA" id="ARBA00022801"/>
    </source>
</evidence>
<dbReference type="PROSITE" id="PS00629">
    <property type="entry name" value="IMP_1"/>
    <property type="match status" value="1"/>
</dbReference>
<keyword evidence="3 4" id="KW-0460">Magnesium</keyword>
<evidence type="ECO:0000256" key="4">
    <source>
        <dbReference type="PIRSR" id="PIRSR600760-2"/>
    </source>
</evidence>
<evidence type="ECO:0000256" key="1">
    <source>
        <dbReference type="ARBA" id="ARBA00022723"/>
    </source>
</evidence>
<dbReference type="InterPro" id="IPR020583">
    <property type="entry name" value="Inositol_monoP_metal-BS"/>
</dbReference>
<comment type="caution">
    <text evidence="5">The sequence shown here is derived from an EMBL/GenBank/DDBJ whole genome shotgun (WGS) entry which is preliminary data.</text>
</comment>
<evidence type="ECO:0000256" key="3">
    <source>
        <dbReference type="ARBA" id="ARBA00022842"/>
    </source>
</evidence>
<feature type="binding site" evidence="4">
    <location>
        <position position="87"/>
    </location>
    <ligand>
        <name>Mg(2+)</name>
        <dbReference type="ChEBI" id="CHEBI:18420"/>
        <label>1</label>
        <note>catalytic</note>
    </ligand>
</feature>
<gene>
    <name evidence="5" type="ORF">H5P27_12575</name>
</gene>
<keyword evidence="6" id="KW-1185">Reference proteome</keyword>
<dbReference type="GO" id="GO:0006020">
    <property type="term" value="P:inositol metabolic process"/>
    <property type="evidence" value="ECO:0007669"/>
    <property type="project" value="TreeGrafter"/>
</dbReference>
<dbReference type="RefSeq" id="WP_185660749.1">
    <property type="nucleotide sequence ID" value="NZ_CAWPOO010000012.1"/>
</dbReference>
<dbReference type="GO" id="GO:0008934">
    <property type="term" value="F:inositol monophosphate 1-phosphatase activity"/>
    <property type="evidence" value="ECO:0007669"/>
    <property type="project" value="TreeGrafter"/>
</dbReference>
<feature type="binding site" evidence="4">
    <location>
        <position position="208"/>
    </location>
    <ligand>
        <name>Mg(2+)</name>
        <dbReference type="ChEBI" id="CHEBI:18420"/>
        <label>1</label>
        <note>catalytic</note>
    </ligand>
</feature>
<dbReference type="PRINTS" id="PR00377">
    <property type="entry name" value="IMPHPHTASES"/>
</dbReference>
<organism evidence="5 6">
    <name type="scientific">Pelagicoccus albus</name>
    <dbReference type="NCBI Taxonomy" id="415222"/>
    <lineage>
        <taxon>Bacteria</taxon>
        <taxon>Pseudomonadati</taxon>
        <taxon>Verrucomicrobiota</taxon>
        <taxon>Opitutia</taxon>
        <taxon>Puniceicoccales</taxon>
        <taxon>Pelagicoccaceae</taxon>
        <taxon>Pelagicoccus</taxon>
    </lineage>
</organism>